<accession>A0ABQ9ZQJ1</accession>
<dbReference type="Proteomes" id="UP001234178">
    <property type="component" value="Unassembled WGS sequence"/>
</dbReference>
<sequence length="96" mass="11059">MYSSGKLLQNLTPYTSAPHSLLSLTSHTLVKLHSYEAKQLRGKLECERRTTTVLTFKLVGKATLVDVDKRLKNFKFLGRSNQMERRSTPFRWDSAE</sequence>
<proteinExistence type="predicted"/>
<comment type="caution">
    <text evidence="1">The sequence shown here is derived from an EMBL/GenBank/DDBJ whole genome shotgun (WGS) entry which is preliminary data.</text>
</comment>
<reference evidence="1 2" key="1">
    <citation type="journal article" date="2023" name="Nucleic Acids Res.">
        <title>The hologenome of Daphnia magna reveals possible DNA methylation and microbiome-mediated evolution of the host genome.</title>
        <authorList>
            <person name="Chaturvedi A."/>
            <person name="Li X."/>
            <person name="Dhandapani V."/>
            <person name="Marshall H."/>
            <person name="Kissane S."/>
            <person name="Cuenca-Cambronero M."/>
            <person name="Asole G."/>
            <person name="Calvet F."/>
            <person name="Ruiz-Romero M."/>
            <person name="Marangio P."/>
            <person name="Guigo R."/>
            <person name="Rago D."/>
            <person name="Mirbahai L."/>
            <person name="Eastwood N."/>
            <person name="Colbourne J.K."/>
            <person name="Zhou J."/>
            <person name="Mallon E."/>
            <person name="Orsini L."/>
        </authorList>
    </citation>
    <scope>NUCLEOTIDE SEQUENCE [LARGE SCALE GENOMIC DNA]</scope>
    <source>
        <strain evidence="1">LRV0_1</strain>
    </source>
</reference>
<organism evidence="1 2">
    <name type="scientific">Daphnia magna</name>
    <dbReference type="NCBI Taxonomy" id="35525"/>
    <lineage>
        <taxon>Eukaryota</taxon>
        <taxon>Metazoa</taxon>
        <taxon>Ecdysozoa</taxon>
        <taxon>Arthropoda</taxon>
        <taxon>Crustacea</taxon>
        <taxon>Branchiopoda</taxon>
        <taxon>Diplostraca</taxon>
        <taxon>Cladocera</taxon>
        <taxon>Anomopoda</taxon>
        <taxon>Daphniidae</taxon>
        <taxon>Daphnia</taxon>
    </lineage>
</organism>
<keyword evidence="2" id="KW-1185">Reference proteome</keyword>
<dbReference type="EMBL" id="JAOYFB010000004">
    <property type="protein sequence ID" value="KAK4014875.1"/>
    <property type="molecule type" value="Genomic_DNA"/>
</dbReference>
<name>A0ABQ9ZQJ1_9CRUS</name>
<evidence type="ECO:0000313" key="1">
    <source>
        <dbReference type="EMBL" id="KAK4014875.1"/>
    </source>
</evidence>
<gene>
    <name evidence="1" type="ORF">OUZ56_027385</name>
</gene>
<protein>
    <submittedName>
        <fullName evidence="1">Uncharacterized protein</fullName>
    </submittedName>
</protein>
<evidence type="ECO:0000313" key="2">
    <source>
        <dbReference type="Proteomes" id="UP001234178"/>
    </source>
</evidence>